<dbReference type="GO" id="GO:0046452">
    <property type="term" value="P:dihydrofolate metabolic process"/>
    <property type="evidence" value="ECO:0007669"/>
    <property type="project" value="TreeGrafter"/>
</dbReference>
<dbReference type="PRINTS" id="PR00070">
    <property type="entry name" value="DHFR"/>
</dbReference>
<evidence type="ECO:0000313" key="11">
    <source>
        <dbReference type="EMBL" id="TGB00426.1"/>
    </source>
</evidence>
<evidence type="ECO:0000256" key="3">
    <source>
        <dbReference type="ARBA" id="ARBA00012856"/>
    </source>
</evidence>
<evidence type="ECO:0000256" key="5">
    <source>
        <dbReference type="ARBA" id="ARBA00022857"/>
    </source>
</evidence>
<keyword evidence="4 8" id="KW-0554">One-carbon metabolism</keyword>
<evidence type="ECO:0000256" key="7">
    <source>
        <dbReference type="ARBA" id="ARBA00025067"/>
    </source>
</evidence>
<protein>
    <recommendedName>
        <fullName evidence="3 8">Dihydrofolate reductase</fullName>
        <ecNumber evidence="3 8">1.5.1.3</ecNumber>
    </recommendedName>
</protein>
<comment type="catalytic activity">
    <reaction evidence="8">
        <text>(6S)-5,6,7,8-tetrahydrofolate + NADP(+) = 7,8-dihydrofolate + NADPH + H(+)</text>
        <dbReference type="Rhea" id="RHEA:15009"/>
        <dbReference type="ChEBI" id="CHEBI:15378"/>
        <dbReference type="ChEBI" id="CHEBI:57451"/>
        <dbReference type="ChEBI" id="CHEBI:57453"/>
        <dbReference type="ChEBI" id="CHEBI:57783"/>
        <dbReference type="ChEBI" id="CHEBI:58349"/>
        <dbReference type="EC" id="1.5.1.3"/>
    </reaction>
</comment>
<name>A0A4Z0GVW0_9BACL</name>
<dbReference type="PANTHER" id="PTHR48069:SF3">
    <property type="entry name" value="DIHYDROFOLATE REDUCTASE"/>
    <property type="match status" value="1"/>
</dbReference>
<reference evidence="11 12" key="1">
    <citation type="journal article" date="2015" name="Int. J. Syst. Evol. Microbiol.">
        <title>Sporolactobacillus shoreae sp. nov. and Sporolactobacillus spathodeae sp. nov., two spore-forming lactic acid bacteria isolated from tree barks in Thailand.</title>
        <authorList>
            <person name="Thamacharoensuk T."/>
            <person name="Kitahara M."/>
            <person name="Ohkuma M."/>
            <person name="Thongchul N."/>
            <person name="Tanasupawat S."/>
        </authorList>
    </citation>
    <scope>NUCLEOTIDE SEQUENCE [LARGE SCALE GENOMIC DNA]</scope>
    <source>
        <strain evidence="11 12">BK92</strain>
    </source>
</reference>
<keyword evidence="12" id="KW-1185">Reference proteome</keyword>
<dbReference type="GO" id="GO:0006730">
    <property type="term" value="P:one-carbon metabolic process"/>
    <property type="evidence" value="ECO:0007669"/>
    <property type="project" value="UniProtKB-KW"/>
</dbReference>
<evidence type="ECO:0000256" key="6">
    <source>
        <dbReference type="ARBA" id="ARBA00023002"/>
    </source>
</evidence>
<dbReference type="RefSeq" id="WP_135347071.1">
    <property type="nucleotide sequence ID" value="NZ_SRJD01000001.1"/>
</dbReference>
<comment type="caution">
    <text evidence="11">The sequence shown here is derived from an EMBL/GenBank/DDBJ whole genome shotgun (WGS) entry which is preliminary data.</text>
</comment>
<comment type="pathway">
    <text evidence="1 8">Cofactor biosynthesis; tetrahydrofolate biosynthesis; 5,6,7,8-tetrahydrofolate from 7,8-dihydrofolate: step 1/1.</text>
</comment>
<accession>A0A4Z0GVW0</accession>
<dbReference type="InterPro" id="IPR012259">
    <property type="entry name" value="DHFR"/>
</dbReference>
<dbReference type="PROSITE" id="PS00075">
    <property type="entry name" value="DHFR_1"/>
    <property type="match status" value="1"/>
</dbReference>
<dbReference type="Gene3D" id="3.40.430.10">
    <property type="entry name" value="Dihydrofolate Reductase, subunit A"/>
    <property type="match status" value="1"/>
</dbReference>
<dbReference type="FunFam" id="3.40.430.10:FF:000001">
    <property type="entry name" value="Dihydrofolate reductase"/>
    <property type="match status" value="1"/>
</dbReference>
<evidence type="ECO:0000256" key="9">
    <source>
        <dbReference type="RuleBase" id="RU004474"/>
    </source>
</evidence>
<dbReference type="InterPro" id="IPR001796">
    <property type="entry name" value="DHFR_dom"/>
</dbReference>
<dbReference type="PANTHER" id="PTHR48069">
    <property type="entry name" value="DIHYDROFOLATE REDUCTASE"/>
    <property type="match status" value="1"/>
</dbReference>
<dbReference type="EMBL" id="SRJD01000001">
    <property type="protein sequence ID" value="TGB00426.1"/>
    <property type="molecule type" value="Genomic_DNA"/>
</dbReference>
<evidence type="ECO:0000256" key="4">
    <source>
        <dbReference type="ARBA" id="ARBA00022563"/>
    </source>
</evidence>
<dbReference type="GO" id="GO:0005829">
    <property type="term" value="C:cytosol"/>
    <property type="evidence" value="ECO:0007669"/>
    <property type="project" value="TreeGrafter"/>
</dbReference>
<dbReference type="InterPro" id="IPR024072">
    <property type="entry name" value="DHFR-like_dom_sf"/>
</dbReference>
<dbReference type="GO" id="GO:0046655">
    <property type="term" value="P:folic acid metabolic process"/>
    <property type="evidence" value="ECO:0007669"/>
    <property type="project" value="TreeGrafter"/>
</dbReference>
<dbReference type="GO" id="GO:0046654">
    <property type="term" value="P:tetrahydrofolate biosynthetic process"/>
    <property type="evidence" value="ECO:0007669"/>
    <property type="project" value="UniProtKB-UniPathway"/>
</dbReference>
<dbReference type="GO" id="GO:0004146">
    <property type="term" value="F:dihydrofolate reductase activity"/>
    <property type="evidence" value="ECO:0007669"/>
    <property type="project" value="UniProtKB-EC"/>
</dbReference>
<dbReference type="Proteomes" id="UP000298347">
    <property type="component" value="Unassembled WGS sequence"/>
</dbReference>
<dbReference type="EC" id="1.5.1.3" evidence="3 8"/>
<dbReference type="PROSITE" id="PS51330">
    <property type="entry name" value="DHFR_2"/>
    <property type="match status" value="1"/>
</dbReference>
<dbReference type="GO" id="GO:0070401">
    <property type="term" value="F:NADP+ binding"/>
    <property type="evidence" value="ECO:0007669"/>
    <property type="project" value="UniProtKB-ARBA"/>
</dbReference>
<dbReference type="UniPathway" id="UPA00077">
    <property type="reaction ID" value="UER00158"/>
</dbReference>
<comment type="similarity">
    <text evidence="2 8 9">Belongs to the dihydrofolate reductase family.</text>
</comment>
<keyword evidence="6 8" id="KW-0560">Oxidoreductase</keyword>
<evidence type="ECO:0000256" key="8">
    <source>
        <dbReference type="PIRNR" id="PIRNR000194"/>
    </source>
</evidence>
<proteinExistence type="inferred from homology"/>
<gene>
    <name evidence="11" type="ORF">E4665_01750</name>
</gene>
<evidence type="ECO:0000256" key="2">
    <source>
        <dbReference type="ARBA" id="ARBA00009539"/>
    </source>
</evidence>
<feature type="domain" description="DHFR" evidence="10">
    <location>
        <begin position="1"/>
        <end position="160"/>
    </location>
</feature>
<evidence type="ECO:0000256" key="1">
    <source>
        <dbReference type="ARBA" id="ARBA00004903"/>
    </source>
</evidence>
<dbReference type="CDD" id="cd00209">
    <property type="entry name" value="DHFR"/>
    <property type="match status" value="1"/>
</dbReference>
<organism evidence="11 12">
    <name type="scientific">Sporolactobacillus shoreae</name>
    <dbReference type="NCBI Taxonomy" id="1465501"/>
    <lineage>
        <taxon>Bacteria</taxon>
        <taxon>Bacillati</taxon>
        <taxon>Bacillota</taxon>
        <taxon>Bacilli</taxon>
        <taxon>Bacillales</taxon>
        <taxon>Sporolactobacillaceae</taxon>
        <taxon>Sporolactobacillus</taxon>
    </lineage>
</organism>
<dbReference type="Pfam" id="PF00186">
    <property type="entry name" value="DHFR_1"/>
    <property type="match status" value="1"/>
</dbReference>
<dbReference type="PIRSF" id="PIRSF000194">
    <property type="entry name" value="DHFR"/>
    <property type="match status" value="1"/>
</dbReference>
<comment type="function">
    <text evidence="7 8">Key enzyme in folate metabolism. Catalyzes an essential reaction for de novo glycine and purine synthesis, and for DNA precursor synthesis.</text>
</comment>
<dbReference type="SUPFAM" id="SSF53597">
    <property type="entry name" value="Dihydrofolate reductase-like"/>
    <property type="match status" value="1"/>
</dbReference>
<evidence type="ECO:0000313" key="12">
    <source>
        <dbReference type="Proteomes" id="UP000298347"/>
    </source>
</evidence>
<keyword evidence="5 8" id="KW-0521">NADP</keyword>
<dbReference type="AlphaFoldDB" id="A0A4Z0GVW0"/>
<sequence length="161" mass="18306">MISFMLAMDQNALIGRDNSLPWHLPDDLHYFKKKTVGHSVIMGRKTFDSMGKPLSGRHNIVLTRNPDFAPEGVSVCHSVEELLSSGLTYGKECFVIGGAHVFSALITYADRLYITKIDAEFEGDTYFESFEDREWHLVSSTLGLLDKKNIFPHSFLIYERD</sequence>
<dbReference type="OrthoDB" id="9804315at2"/>
<evidence type="ECO:0000259" key="10">
    <source>
        <dbReference type="PROSITE" id="PS51330"/>
    </source>
</evidence>
<dbReference type="InterPro" id="IPR017925">
    <property type="entry name" value="DHFR_CS"/>
</dbReference>